<keyword evidence="2" id="KW-1185">Reference proteome</keyword>
<gene>
    <name evidence="1" type="ORF">M9H77_16764</name>
</gene>
<accession>A0ACC0B2Q1</accession>
<evidence type="ECO:0000313" key="1">
    <source>
        <dbReference type="EMBL" id="KAI5666911.1"/>
    </source>
</evidence>
<comment type="caution">
    <text evidence="1">The sequence shown here is derived from an EMBL/GenBank/DDBJ whole genome shotgun (WGS) entry which is preliminary data.</text>
</comment>
<organism evidence="1 2">
    <name type="scientific">Catharanthus roseus</name>
    <name type="common">Madagascar periwinkle</name>
    <name type="synonym">Vinca rosea</name>
    <dbReference type="NCBI Taxonomy" id="4058"/>
    <lineage>
        <taxon>Eukaryota</taxon>
        <taxon>Viridiplantae</taxon>
        <taxon>Streptophyta</taxon>
        <taxon>Embryophyta</taxon>
        <taxon>Tracheophyta</taxon>
        <taxon>Spermatophyta</taxon>
        <taxon>Magnoliopsida</taxon>
        <taxon>eudicotyledons</taxon>
        <taxon>Gunneridae</taxon>
        <taxon>Pentapetalae</taxon>
        <taxon>asterids</taxon>
        <taxon>lamiids</taxon>
        <taxon>Gentianales</taxon>
        <taxon>Apocynaceae</taxon>
        <taxon>Rauvolfioideae</taxon>
        <taxon>Vinceae</taxon>
        <taxon>Catharanthinae</taxon>
        <taxon>Catharanthus</taxon>
    </lineage>
</organism>
<reference evidence="2" key="1">
    <citation type="journal article" date="2023" name="Nat. Plants">
        <title>Single-cell RNA sequencing provides a high-resolution roadmap for understanding the multicellular compartmentation of specialized metabolism.</title>
        <authorList>
            <person name="Sun S."/>
            <person name="Shen X."/>
            <person name="Li Y."/>
            <person name="Li Y."/>
            <person name="Wang S."/>
            <person name="Li R."/>
            <person name="Zhang H."/>
            <person name="Shen G."/>
            <person name="Guo B."/>
            <person name="Wei J."/>
            <person name="Xu J."/>
            <person name="St-Pierre B."/>
            <person name="Chen S."/>
            <person name="Sun C."/>
        </authorList>
    </citation>
    <scope>NUCLEOTIDE SEQUENCE [LARGE SCALE GENOMIC DNA]</scope>
</reference>
<proteinExistence type="predicted"/>
<dbReference type="EMBL" id="CM044704">
    <property type="protein sequence ID" value="KAI5666911.1"/>
    <property type="molecule type" value="Genomic_DNA"/>
</dbReference>
<protein>
    <submittedName>
        <fullName evidence="1">Uncharacterized protein</fullName>
    </submittedName>
</protein>
<evidence type="ECO:0000313" key="2">
    <source>
        <dbReference type="Proteomes" id="UP001060085"/>
    </source>
</evidence>
<name>A0ACC0B2Q1_CATRO</name>
<dbReference type="Proteomes" id="UP001060085">
    <property type="component" value="Linkage Group LG04"/>
</dbReference>
<sequence length="225" mass="25933">MVDYNNLKKKMSDLTLCIEKFTKGKENFEKLLGSQRSPFEKSGIGYNHTNNSSKQTRFVKTSSSLSHLCCTYCENVKEGGSSRGKGKGKRVPSEVRAPGRFISMREATNFEEWTRKRRKIAPGHRVDLNYIEAGDHISPGKIYNKHTFTRMGFEKNDEGQFVRGGQDDSDEDDDNNEENEEQEGMNVDEEEKVGKNLRREAGNTKKRSIIQNFGQEFRKREFTWP</sequence>